<dbReference type="RefSeq" id="WP_165269245.1">
    <property type="nucleotide sequence ID" value="NZ_JAALLS010000014.1"/>
</dbReference>
<comment type="caution">
    <text evidence="1">The sequence shown here is derived from an EMBL/GenBank/DDBJ whole genome shotgun (WGS) entry which is preliminary data.</text>
</comment>
<organism evidence="1 2">
    <name type="scientific">Fodinibius halophilus</name>
    <dbReference type="NCBI Taxonomy" id="1736908"/>
    <lineage>
        <taxon>Bacteria</taxon>
        <taxon>Pseudomonadati</taxon>
        <taxon>Balneolota</taxon>
        <taxon>Balneolia</taxon>
        <taxon>Balneolales</taxon>
        <taxon>Balneolaceae</taxon>
        <taxon>Fodinibius</taxon>
    </lineage>
</organism>
<dbReference type="AlphaFoldDB" id="A0A6M1T6Q1"/>
<reference evidence="1 2" key="1">
    <citation type="submission" date="2020-02" db="EMBL/GenBank/DDBJ databases">
        <title>Aliifodinibius halophilus 2W32, complete genome.</title>
        <authorList>
            <person name="Li Y."/>
            <person name="Wu S."/>
        </authorList>
    </citation>
    <scope>NUCLEOTIDE SEQUENCE [LARGE SCALE GENOMIC DNA]</scope>
    <source>
        <strain evidence="1 2">2W32</strain>
    </source>
</reference>
<gene>
    <name evidence="1" type="ORF">G3569_11455</name>
</gene>
<evidence type="ECO:0000313" key="1">
    <source>
        <dbReference type="EMBL" id="NGP88975.1"/>
    </source>
</evidence>
<name>A0A6M1T6Q1_9BACT</name>
<protein>
    <submittedName>
        <fullName evidence="1">Uncharacterized protein</fullName>
    </submittedName>
</protein>
<sequence>MTKFLGTYRGAAVYEVEQFDPSEGEKVDVKLIANGFHPGQQNMKVDFAEEATSVKDAQEKIETAIDRYLEEYGLNQLESDSEDNGSNS</sequence>
<proteinExistence type="predicted"/>
<keyword evidence="2" id="KW-1185">Reference proteome</keyword>
<dbReference type="Proteomes" id="UP000479132">
    <property type="component" value="Unassembled WGS sequence"/>
</dbReference>
<dbReference type="EMBL" id="JAALLS010000014">
    <property type="protein sequence ID" value="NGP88975.1"/>
    <property type="molecule type" value="Genomic_DNA"/>
</dbReference>
<evidence type="ECO:0000313" key="2">
    <source>
        <dbReference type="Proteomes" id="UP000479132"/>
    </source>
</evidence>
<accession>A0A6M1T6Q1</accession>